<gene>
    <name evidence="1" type="ORF">BQ8482_330169</name>
</gene>
<keyword evidence="2" id="KW-1185">Reference proteome</keyword>
<dbReference type="Proteomes" id="UP000245698">
    <property type="component" value="Unassembled WGS sequence"/>
</dbReference>
<organism evidence="1 2">
    <name type="scientific">Mesorhizobium delmotii</name>
    <dbReference type="NCBI Taxonomy" id="1631247"/>
    <lineage>
        <taxon>Bacteria</taxon>
        <taxon>Pseudomonadati</taxon>
        <taxon>Pseudomonadota</taxon>
        <taxon>Alphaproteobacteria</taxon>
        <taxon>Hyphomicrobiales</taxon>
        <taxon>Phyllobacteriaceae</taxon>
        <taxon>Mesorhizobium</taxon>
    </lineage>
</organism>
<dbReference type="AlphaFoldDB" id="A0A2P9APE6"/>
<dbReference type="EMBL" id="FUIG01000041">
    <property type="protein sequence ID" value="SJM33034.1"/>
    <property type="molecule type" value="Genomic_DNA"/>
</dbReference>
<sequence length="143" mass="14735">MTGIDGVYSVVASGPAGGAAGVISISNGQITGNDTAGARYGGTASREPDSSVKLDVTMTTPPGVFHIWSGTTGETFQTRSIQLTVPGDAFDNGKAVDVPGYSMVVVFRQIPADFGVFAGEQGISTQIKILQAVERAWASHAEE</sequence>
<evidence type="ECO:0000313" key="2">
    <source>
        <dbReference type="Proteomes" id="UP000245698"/>
    </source>
</evidence>
<evidence type="ECO:0000313" key="1">
    <source>
        <dbReference type="EMBL" id="SJM33034.1"/>
    </source>
</evidence>
<dbReference type="RefSeq" id="WP_133254820.1">
    <property type="nucleotide sequence ID" value="NZ_FUIG01000041.1"/>
</dbReference>
<reference evidence="2" key="1">
    <citation type="submission" date="2016-12" db="EMBL/GenBank/DDBJ databases">
        <authorList>
            <person name="Brunel B."/>
        </authorList>
    </citation>
    <scope>NUCLEOTIDE SEQUENCE [LARGE SCALE GENOMIC DNA]</scope>
</reference>
<name>A0A2P9APE6_9HYPH</name>
<proteinExistence type="predicted"/>
<accession>A0A2P9APE6</accession>
<protein>
    <submittedName>
        <fullName evidence="1">Uncharacterized protein</fullName>
    </submittedName>
</protein>